<accession>A0A3P7PM03</accession>
<proteinExistence type="predicted"/>
<dbReference type="Proteomes" id="UP000271889">
    <property type="component" value="Unassembled WGS sequence"/>
</dbReference>
<evidence type="ECO:0000313" key="2">
    <source>
        <dbReference type="Proteomes" id="UP000271889"/>
    </source>
</evidence>
<name>A0A3P7PM03_CYLGO</name>
<evidence type="ECO:0000313" key="1">
    <source>
        <dbReference type="EMBL" id="VDN19286.1"/>
    </source>
</evidence>
<reference evidence="1 2" key="1">
    <citation type="submission" date="2018-11" db="EMBL/GenBank/DDBJ databases">
        <authorList>
            <consortium name="Pathogen Informatics"/>
        </authorList>
    </citation>
    <scope>NUCLEOTIDE SEQUENCE [LARGE SCALE GENOMIC DNA]</scope>
</reference>
<protein>
    <submittedName>
        <fullName evidence="1">Uncharacterized protein</fullName>
    </submittedName>
</protein>
<dbReference type="EMBL" id="UYRV01104326">
    <property type="protein sequence ID" value="VDN19286.1"/>
    <property type="molecule type" value="Genomic_DNA"/>
</dbReference>
<keyword evidence="2" id="KW-1185">Reference proteome</keyword>
<sequence>MSSVNRKCGMFTAKVERVDGEVCEVDYEGLRLTDVRLRAVVNGEESGVMLTPKVGSYVTVADLGGDMTQLVVIAFSEVDSVDVTTVGEIHLNGDSFGGLIRIEDLVGVLRNIVETFNTHTHTVANGVTAVPELPMNTIYRNENGNAVISNGHLTLGDNRMQCVQQLIGAYTGEYKHAPILGGNAGRMLSGIPDPFWAGDVRKQLDKCGIGVKSIRVDGEIMDSMKADFVRSSAMRDLYGLDDYESDMDAVELASYYDSKFSTVSIETCIMLVVATCAAAVENMMDWFKEDVSKVVDSERYGHSGWYVKVAKAFQYQDGDGTDYNLDTDSGTYSVIDEEARIVKHASCDNRGYGVRLKVAKDSNGALSPLSNNEKSAFESYINRLKPAGIPVQVISRNADVLKLVMSVYYDPIIFNASSALDRVKSEVNAYLSSIDFNGEYVTMKMVDRLQCVGGLDIIEVDEAYAKHEGYGYVRIENDSRYVPESGYMVLADDSELEINAIAHV</sequence>
<organism evidence="1 2">
    <name type="scientific">Cylicostephanus goldi</name>
    <name type="common">Nematode worm</name>
    <dbReference type="NCBI Taxonomy" id="71465"/>
    <lineage>
        <taxon>Eukaryota</taxon>
        <taxon>Metazoa</taxon>
        <taxon>Ecdysozoa</taxon>
        <taxon>Nematoda</taxon>
        <taxon>Chromadorea</taxon>
        <taxon>Rhabditida</taxon>
        <taxon>Rhabditina</taxon>
        <taxon>Rhabditomorpha</taxon>
        <taxon>Strongyloidea</taxon>
        <taxon>Strongylidae</taxon>
        <taxon>Cylicostephanus</taxon>
    </lineage>
</organism>
<gene>
    <name evidence="1" type="ORF">CGOC_LOCUS8523</name>
</gene>
<dbReference type="AlphaFoldDB" id="A0A3P7PM03"/>